<reference evidence="1" key="1">
    <citation type="journal article" date="2021" name="New Phytol.">
        <title>Evolutionary innovations through gain and loss of genes in the ectomycorrhizal Boletales.</title>
        <authorList>
            <person name="Wu G."/>
            <person name="Miyauchi S."/>
            <person name="Morin E."/>
            <person name="Kuo A."/>
            <person name="Drula E."/>
            <person name="Varga T."/>
            <person name="Kohler A."/>
            <person name="Feng B."/>
            <person name="Cao Y."/>
            <person name="Lipzen A."/>
            <person name="Daum C."/>
            <person name="Hundley H."/>
            <person name="Pangilinan J."/>
            <person name="Johnson J."/>
            <person name="Barry K."/>
            <person name="LaButti K."/>
            <person name="Ng V."/>
            <person name="Ahrendt S."/>
            <person name="Min B."/>
            <person name="Choi I.G."/>
            <person name="Park H."/>
            <person name="Plett J.M."/>
            <person name="Magnuson J."/>
            <person name="Spatafora J.W."/>
            <person name="Nagy L.G."/>
            <person name="Henrissat B."/>
            <person name="Grigoriev I.V."/>
            <person name="Yang Z.L."/>
            <person name="Xu J."/>
            <person name="Martin F.M."/>
        </authorList>
    </citation>
    <scope>NUCLEOTIDE SEQUENCE</scope>
    <source>
        <strain evidence="1">KUC20120723A-06</strain>
    </source>
</reference>
<sequence length="445" mass="48678">MFGESDSESPRVPSPWDSLTSVPPTPPRQAEVLKRGIPRLVPEAEEGNVEYKLQLLSPSPARFTRLVTQLKWRLLEGGGQAYYELGVADSGTLIGLPRRELEESLETLEMMAGEIGASVIVVKEIEVPPELSDLAESQIDRWDCTKRRRREILSITPDDVSSTDLETEFSTATDFTDVEEGVPVSVESVYYPFHLRHCATVESAPCDSTLAVFTMDPDSDTADHADSELAHGSTTFSVDLEIASVYKPRPMRKRAHLASSLGPAQTHSDKRGSHLKGKKPQRHPPNQAHSQPHDVPQSPDEPNADQSETAPIKQVKAQQRRLARDRRRDFKRNTLLTHVATNRSIVLNGESKDAAPSTLAITAVPDSLVSGLESLHVTVEPTSFEDAAPALDSGLLVHPEGAEPAEGTKPSAAVTAEPRLIVEALVVRKMSLEEAFLDFGGFSLR</sequence>
<proteinExistence type="predicted"/>
<comment type="caution">
    <text evidence="1">The sequence shown here is derived from an EMBL/GenBank/DDBJ whole genome shotgun (WGS) entry which is preliminary data.</text>
</comment>
<name>A0ACB8BAA0_9AGAM</name>
<accession>A0ACB8BAA0</accession>
<keyword evidence="2" id="KW-1185">Reference proteome</keyword>
<evidence type="ECO:0000313" key="1">
    <source>
        <dbReference type="EMBL" id="KAH7922731.1"/>
    </source>
</evidence>
<gene>
    <name evidence="1" type="ORF">BV22DRAFT_1094102</name>
</gene>
<evidence type="ECO:0000313" key="2">
    <source>
        <dbReference type="Proteomes" id="UP000790709"/>
    </source>
</evidence>
<protein>
    <submittedName>
        <fullName evidence="1">Uncharacterized protein</fullName>
    </submittedName>
</protein>
<organism evidence="1 2">
    <name type="scientific">Leucogyrophana mollusca</name>
    <dbReference type="NCBI Taxonomy" id="85980"/>
    <lineage>
        <taxon>Eukaryota</taxon>
        <taxon>Fungi</taxon>
        <taxon>Dikarya</taxon>
        <taxon>Basidiomycota</taxon>
        <taxon>Agaricomycotina</taxon>
        <taxon>Agaricomycetes</taxon>
        <taxon>Agaricomycetidae</taxon>
        <taxon>Boletales</taxon>
        <taxon>Boletales incertae sedis</taxon>
        <taxon>Leucogyrophana</taxon>
    </lineage>
</organism>
<dbReference type="EMBL" id="MU266474">
    <property type="protein sequence ID" value="KAH7922731.1"/>
    <property type="molecule type" value="Genomic_DNA"/>
</dbReference>
<dbReference type="Proteomes" id="UP000790709">
    <property type="component" value="Unassembled WGS sequence"/>
</dbReference>